<comment type="caution">
    <text evidence="2">The sequence shown here is derived from an EMBL/GenBank/DDBJ whole genome shotgun (WGS) entry which is preliminary data.</text>
</comment>
<reference evidence="2" key="1">
    <citation type="submission" date="2014-01" db="EMBL/GenBank/DDBJ databases">
        <authorList>
            <person name="Brown-Elliot B."/>
            <person name="Wallace R."/>
            <person name="Lenaerts A."/>
            <person name="Ordway D."/>
            <person name="DeGroote M.A."/>
            <person name="Parker T."/>
            <person name="Sizemore C."/>
            <person name="Tallon L.J."/>
            <person name="Sadzewicz L.K."/>
            <person name="Sengamalay N."/>
            <person name="Fraser C.M."/>
            <person name="Hine E."/>
            <person name="Shefchek K.A."/>
            <person name="Das S.P."/>
            <person name="Tettelin H."/>
        </authorList>
    </citation>
    <scope>NUCLEOTIDE SEQUENCE [LARGE SCALE GENOMIC DNA]</scope>
    <source>
        <strain evidence="2">4042</strain>
    </source>
</reference>
<organism evidence="2">
    <name type="scientific">Mycobacterium xenopi 4042</name>
    <dbReference type="NCBI Taxonomy" id="1299334"/>
    <lineage>
        <taxon>Bacteria</taxon>
        <taxon>Bacillati</taxon>
        <taxon>Actinomycetota</taxon>
        <taxon>Actinomycetes</taxon>
        <taxon>Mycobacteriales</taxon>
        <taxon>Mycobacteriaceae</taxon>
        <taxon>Mycobacterium</taxon>
    </lineage>
</organism>
<dbReference type="Gene3D" id="3.30.559.30">
    <property type="entry name" value="Nonribosomal peptide synthetase, condensation domain"/>
    <property type="match status" value="1"/>
</dbReference>
<dbReference type="SUPFAM" id="SSF52777">
    <property type="entry name" value="CoA-dependent acyltransferases"/>
    <property type="match status" value="1"/>
</dbReference>
<accession>X7ZDY7</accession>
<sequence length="156" mass="17005">MVGLLINTVPVRARITGKPRSPSCSSSCSTCTTTHSNISTWRLATFTAPRPRATVRHPFRVRELSNRHRRLSGADGLASPSSPPANTTTTAVRGGRARRELVLRVEFDTEVFDAPGVEALTERLRRVLVAMTADPGGGCRWWMCWTKLSASGLMVG</sequence>
<evidence type="ECO:0000256" key="1">
    <source>
        <dbReference type="SAM" id="MobiDB-lite"/>
    </source>
</evidence>
<name>X7ZDY7_MYCXE</name>
<gene>
    <name evidence="2" type="ORF">I553_2290</name>
</gene>
<dbReference type="AlphaFoldDB" id="X7ZDY7"/>
<protein>
    <submittedName>
        <fullName evidence="2">PstB domain protein</fullName>
    </submittedName>
</protein>
<feature type="compositionally biased region" description="Low complexity" evidence="1">
    <location>
        <begin position="78"/>
        <end position="94"/>
    </location>
</feature>
<dbReference type="EMBL" id="JAOB01000077">
    <property type="protein sequence ID" value="EUA17226.1"/>
    <property type="molecule type" value="Genomic_DNA"/>
</dbReference>
<evidence type="ECO:0000313" key="2">
    <source>
        <dbReference type="EMBL" id="EUA17226.1"/>
    </source>
</evidence>
<feature type="region of interest" description="Disordered" evidence="1">
    <location>
        <begin position="67"/>
        <end position="94"/>
    </location>
</feature>
<proteinExistence type="predicted"/>
<dbReference type="PATRIC" id="fig|1299334.3.peg.8144"/>